<organism evidence="2 3">
    <name type="scientific">[Myrmecia] bisecta</name>
    <dbReference type="NCBI Taxonomy" id="41462"/>
    <lineage>
        <taxon>Eukaryota</taxon>
        <taxon>Viridiplantae</taxon>
        <taxon>Chlorophyta</taxon>
        <taxon>core chlorophytes</taxon>
        <taxon>Trebouxiophyceae</taxon>
        <taxon>Trebouxiales</taxon>
        <taxon>Trebouxiaceae</taxon>
        <taxon>Myrmecia</taxon>
    </lineage>
</organism>
<comment type="caution">
    <text evidence="2">The sequence shown here is derived from an EMBL/GenBank/DDBJ whole genome shotgun (WGS) entry which is preliminary data.</text>
</comment>
<protein>
    <submittedName>
        <fullName evidence="2">Uncharacterized protein</fullName>
    </submittedName>
</protein>
<evidence type="ECO:0000256" key="1">
    <source>
        <dbReference type="SAM" id="MobiDB-lite"/>
    </source>
</evidence>
<accession>A0AAW1Q7E7</accession>
<name>A0AAW1Q7E7_9CHLO</name>
<feature type="compositionally biased region" description="Polar residues" evidence="1">
    <location>
        <begin position="82"/>
        <end position="100"/>
    </location>
</feature>
<dbReference type="AlphaFoldDB" id="A0AAW1Q7E7"/>
<dbReference type="EMBL" id="JALJOR010000004">
    <property type="protein sequence ID" value="KAK9818253.1"/>
    <property type="molecule type" value="Genomic_DNA"/>
</dbReference>
<dbReference type="PANTHER" id="PTHR28106">
    <property type="entry name" value="MITOCHONDRIAL ATPASE COMPLEX SUBUNIT ATP10"/>
    <property type="match status" value="1"/>
</dbReference>
<feature type="compositionally biased region" description="Low complexity" evidence="1">
    <location>
        <begin position="183"/>
        <end position="198"/>
    </location>
</feature>
<dbReference type="Proteomes" id="UP001489004">
    <property type="component" value="Unassembled WGS sequence"/>
</dbReference>
<reference evidence="2 3" key="1">
    <citation type="journal article" date="2024" name="Nat. Commun.">
        <title>Phylogenomics reveals the evolutionary origins of lichenization in chlorophyte algae.</title>
        <authorList>
            <person name="Puginier C."/>
            <person name="Libourel C."/>
            <person name="Otte J."/>
            <person name="Skaloud P."/>
            <person name="Haon M."/>
            <person name="Grisel S."/>
            <person name="Petersen M."/>
            <person name="Berrin J.G."/>
            <person name="Delaux P.M."/>
            <person name="Dal Grande F."/>
            <person name="Keller J."/>
        </authorList>
    </citation>
    <scope>NUCLEOTIDE SEQUENCE [LARGE SCALE GENOMIC DNA]</scope>
    <source>
        <strain evidence="2 3">SAG 2043</strain>
    </source>
</reference>
<proteinExistence type="predicted"/>
<feature type="region of interest" description="Disordered" evidence="1">
    <location>
        <begin position="80"/>
        <end position="198"/>
    </location>
</feature>
<sequence length="340" mass="36124">MQPSPGWPAVTQVRSIQLFEIFNKEKAKERKQNLKDEMQRGYFDDFREMRDTQGKMFAASTQLIAPQAAPAFPQIQVVRSDGSMSTFPPSSMQSVPTPLSTAAAKISAQSATPAHTSQASTLTGTDQRSEAPPGKADARLSSANSPESASKPGPSSSSSGAHSMQSAHSGHSGPAGEGMPSVQAASPSAAGHSSQGPSGSQSAALVCIAFRAGAEEWIRSWTQPYKAQYAGRPGAAVYELSLVESKVMSLWPFRQMIVSAGSKPSGASAEDAAQMPTTYLFHFGDTEVLRQALQMTNRLTGYIYLVDSSGRVRWRGSGLADAQELRSLLSCTDQLLTSKT</sequence>
<dbReference type="GO" id="GO:0005743">
    <property type="term" value="C:mitochondrial inner membrane"/>
    <property type="evidence" value="ECO:0007669"/>
    <property type="project" value="TreeGrafter"/>
</dbReference>
<keyword evidence="3" id="KW-1185">Reference proteome</keyword>
<feature type="compositionally biased region" description="Low complexity" evidence="1">
    <location>
        <begin position="145"/>
        <end position="172"/>
    </location>
</feature>
<feature type="compositionally biased region" description="Polar residues" evidence="1">
    <location>
        <begin position="107"/>
        <end position="126"/>
    </location>
</feature>
<dbReference type="InterPro" id="IPR007849">
    <property type="entry name" value="ATP10"/>
</dbReference>
<evidence type="ECO:0000313" key="2">
    <source>
        <dbReference type="EMBL" id="KAK9818253.1"/>
    </source>
</evidence>
<dbReference type="GO" id="GO:0033615">
    <property type="term" value="P:mitochondrial proton-transporting ATP synthase complex assembly"/>
    <property type="evidence" value="ECO:0007669"/>
    <property type="project" value="TreeGrafter"/>
</dbReference>
<evidence type="ECO:0000313" key="3">
    <source>
        <dbReference type="Proteomes" id="UP001489004"/>
    </source>
</evidence>
<dbReference type="Pfam" id="PF05176">
    <property type="entry name" value="ATP-synt_10"/>
    <property type="match status" value="2"/>
</dbReference>
<dbReference type="PANTHER" id="PTHR28106:SF1">
    <property type="entry name" value="MITOCHONDRIAL ATPASE COMPLEX SUBUNIT ATP10"/>
    <property type="match status" value="1"/>
</dbReference>
<gene>
    <name evidence="2" type="ORF">WJX72_009658</name>
</gene>